<dbReference type="AlphaFoldDB" id="Q0VNR1"/>
<dbReference type="HOGENOM" id="CLU_2091624_0_0_6"/>
<dbReference type="Proteomes" id="UP000008871">
    <property type="component" value="Chromosome"/>
</dbReference>
<reference evidence="1 2" key="1">
    <citation type="journal article" date="2006" name="Nat. Biotechnol.">
        <title>Genome sequence of the ubiquitous hydrocarbon-degrading marine bacterium Alcanivorax borkumensis.</title>
        <authorList>
            <person name="Schneiker S."/>
            <person name="Martins dos Santos V.A.P."/>
            <person name="Bartels D."/>
            <person name="Bekel T."/>
            <person name="Brecht M."/>
            <person name="Buhrmester J."/>
            <person name="Chernikova T.N."/>
            <person name="Denaro R."/>
            <person name="Ferrer M."/>
            <person name="Gertler C."/>
            <person name="Goesmann A."/>
            <person name="Golyshina O.V."/>
            <person name="Kaminski F."/>
            <person name="Khachane A.N."/>
            <person name="Lang S."/>
            <person name="Linke B."/>
            <person name="McHardy A.C."/>
            <person name="Meyer F."/>
            <person name="Nechitaylo T."/>
            <person name="Puehler A."/>
            <person name="Regenhardt D."/>
            <person name="Rupp O."/>
            <person name="Sabirova J.S."/>
            <person name="Selbitschka W."/>
            <person name="Yakimov M.M."/>
            <person name="Timmis K.N."/>
            <person name="Vorhoelter F.-J."/>
            <person name="Weidner S."/>
            <person name="Kaiser O."/>
            <person name="Golyshin P.N."/>
        </authorList>
    </citation>
    <scope>NUCLEOTIDE SEQUENCE [LARGE SCALE GENOMIC DNA]</scope>
    <source>
        <strain evidence="2">ATCC 700651 / DSM 11573 / NCIMB 13689 / SK2</strain>
    </source>
</reference>
<gene>
    <name evidence="1" type="ordered locus">ABO_1739</name>
</gene>
<evidence type="ECO:0000313" key="2">
    <source>
        <dbReference type="Proteomes" id="UP000008871"/>
    </source>
</evidence>
<protein>
    <submittedName>
        <fullName evidence="1">Uncharacterized protein</fullName>
    </submittedName>
</protein>
<proteinExistence type="predicted"/>
<name>Q0VNR1_ALCBS</name>
<organism evidence="1 2">
    <name type="scientific">Alcanivorax borkumensis (strain ATCC 700651 / DSM 11573 / NCIMB 13689 / SK2)</name>
    <dbReference type="NCBI Taxonomy" id="393595"/>
    <lineage>
        <taxon>Bacteria</taxon>
        <taxon>Pseudomonadati</taxon>
        <taxon>Pseudomonadota</taxon>
        <taxon>Gammaproteobacteria</taxon>
        <taxon>Oceanospirillales</taxon>
        <taxon>Alcanivoracaceae</taxon>
        <taxon>Alcanivorax</taxon>
    </lineage>
</organism>
<keyword evidence="2" id="KW-1185">Reference proteome</keyword>
<evidence type="ECO:0000313" key="1">
    <source>
        <dbReference type="EMBL" id="CAL17187.1"/>
    </source>
</evidence>
<accession>Q0VNR1</accession>
<sequence>MLQVLFHHNLIAHFFQCFLANTFNRQQLIRASKATLCVTEINDRLGRFRADPVEFFQFGNVRSIQVDGVTFRFGGGGSFGSIRAGSSLQIGSPSGHHQRHQQRENSNVIFFHVESP</sequence>
<dbReference type="KEGG" id="abo:ABO_1739"/>
<dbReference type="EMBL" id="AM286690">
    <property type="protein sequence ID" value="CAL17187.1"/>
    <property type="molecule type" value="Genomic_DNA"/>
</dbReference>